<evidence type="ECO:0000313" key="2">
    <source>
        <dbReference type="Proteomes" id="UP001501940"/>
    </source>
</evidence>
<reference evidence="1" key="2">
    <citation type="submission" date="2025-08" db="UniProtKB">
        <authorList>
            <consortium name="Ensembl"/>
        </authorList>
    </citation>
    <scope>IDENTIFICATION</scope>
</reference>
<keyword evidence="2" id="KW-1185">Reference proteome</keyword>
<dbReference type="GeneTree" id="ENSGT00960000186914"/>
<dbReference type="Proteomes" id="UP001501940">
    <property type="component" value="Chromosome 14"/>
</dbReference>
<reference evidence="1 2" key="1">
    <citation type="submission" date="2022-01" db="EMBL/GenBank/DDBJ databases">
        <title>A chromosome-scale genome assembly of the false clownfish, Amphiprion ocellaris.</title>
        <authorList>
            <person name="Ryu T."/>
        </authorList>
    </citation>
    <scope>NUCLEOTIDE SEQUENCE [LARGE SCALE GENOMIC DNA]</scope>
</reference>
<proteinExistence type="predicted"/>
<organism evidence="1 2">
    <name type="scientific">Amphiprion ocellaris</name>
    <name type="common">Clown anemonefish</name>
    <dbReference type="NCBI Taxonomy" id="80972"/>
    <lineage>
        <taxon>Eukaryota</taxon>
        <taxon>Metazoa</taxon>
        <taxon>Chordata</taxon>
        <taxon>Craniata</taxon>
        <taxon>Vertebrata</taxon>
        <taxon>Euteleostomi</taxon>
        <taxon>Actinopterygii</taxon>
        <taxon>Neopterygii</taxon>
        <taxon>Teleostei</taxon>
        <taxon>Neoteleostei</taxon>
        <taxon>Acanthomorphata</taxon>
        <taxon>Ovalentaria</taxon>
        <taxon>Pomacentridae</taxon>
        <taxon>Amphiprion</taxon>
    </lineage>
</organism>
<protein>
    <submittedName>
        <fullName evidence="1">Uncharacterized protein</fullName>
    </submittedName>
</protein>
<accession>A0AAQ5ZKX6</accession>
<name>A0AAQ5ZKX6_AMPOC</name>
<reference evidence="1" key="3">
    <citation type="submission" date="2025-09" db="UniProtKB">
        <authorList>
            <consortium name="Ensembl"/>
        </authorList>
    </citation>
    <scope>IDENTIFICATION</scope>
</reference>
<sequence>LLYDPFYTFLDFHHTILSLHHQLLSLLGHHGIGVHHGSVGHHGSNFWGQDGGPQVPRPVGAGECGEVLGQSRHTEGLVKDAAALVPVTEWVPAGGAEQGERNMSLTHDGCVQAAEECCCVQMKSSLASLKMFTQCAVCLSAGSLYTH</sequence>
<evidence type="ECO:0000313" key="1">
    <source>
        <dbReference type="Ensembl" id="ENSAOCP00000065061.1"/>
    </source>
</evidence>
<dbReference type="Ensembl" id="ENSAOCT00000076149.1">
    <property type="protein sequence ID" value="ENSAOCP00000065061.1"/>
    <property type="gene ID" value="ENSAOCG00000028216.1"/>
</dbReference>
<dbReference type="AlphaFoldDB" id="A0AAQ5ZKX6"/>